<evidence type="ECO:0000313" key="6">
    <source>
        <dbReference type="Proteomes" id="UP000013101"/>
    </source>
</evidence>
<dbReference type="SUPFAM" id="SSF54292">
    <property type="entry name" value="2Fe-2S ferredoxin-like"/>
    <property type="match status" value="1"/>
</dbReference>
<keyword evidence="5" id="KW-0560">Oxidoreductase</keyword>
<dbReference type="PROSITE" id="PS51379">
    <property type="entry name" value="4FE4S_FER_2"/>
    <property type="match status" value="1"/>
</dbReference>
<dbReference type="NCBIfam" id="NF040810">
    <property type="entry name" value="BenC"/>
    <property type="match status" value="1"/>
</dbReference>
<dbReference type="PRINTS" id="PR00371">
    <property type="entry name" value="FPNCR"/>
</dbReference>
<dbReference type="CDD" id="cd06209">
    <property type="entry name" value="BenDO_FAD_NAD"/>
    <property type="match status" value="1"/>
</dbReference>
<dbReference type="Gene3D" id="3.40.50.80">
    <property type="entry name" value="Nucleotide-binding domain of ferredoxin-NADP reductase (FNR) module"/>
    <property type="match status" value="1"/>
</dbReference>
<dbReference type="HOGENOM" id="CLU_003827_7_0_6"/>
<dbReference type="PANTHER" id="PTHR47354">
    <property type="entry name" value="NADH OXIDOREDUCTASE HCR"/>
    <property type="match status" value="1"/>
</dbReference>
<dbReference type="InterPro" id="IPR039261">
    <property type="entry name" value="FNR_nucleotide-bd"/>
</dbReference>
<dbReference type="AlphaFoldDB" id="N9NSA9"/>
<evidence type="ECO:0000313" key="5">
    <source>
        <dbReference type="EMBL" id="ENX08421.1"/>
    </source>
</evidence>
<dbReference type="EMBL" id="APRS01000013">
    <property type="protein sequence ID" value="ENX08421.1"/>
    <property type="molecule type" value="Genomic_DNA"/>
</dbReference>
<evidence type="ECO:0000256" key="1">
    <source>
        <dbReference type="ARBA" id="ARBA00034078"/>
    </source>
</evidence>
<dbReference type="InterPro" id="IPR047683">
    <property type="entry name" value="BenC-like_FAD_NAD-bd"/>
</dbReference>
<dbReference type="SUPFAM" id="SSF52343">
    <property type="entry name" value="Ferredoxin reductase-like, C-terminal NADP-linked domain"/>
    <property type="match status" value="1"/>
</dbReference>
<organism evidence="5 6">
    <name type="scientific">Acinetobacter variabilis</name>
    <dbReference type="NCBI Taxonomy" id="70346"/>
    <lineage>
        <taxon>Bacteria</taxon>
        <taxon>Pseudomonadati</taxon>
        <taxon>Pseudomonadota</taxon>
        <taxon>Gammaproteobacteria</taxon>
        <taxon>Moraxellales</taxon>
        <taxon>Moraxellaceae</taxon>
        <taxon>Acinetobacter</taxon>
    </lineage>
</organism>
<dbReference type="Pfam" id="PF00111">
    <property type="entry name" value="Fer2"/>
    <property type="match status" value="1"/>
</dbReference>
<keyword evidence="5" id="KW-0223">Dioxygenase</keyword>
<dbReference type="GO" id="GO:0051213">
    <property type="term" value="F:dioxygenase activity"/>
    <property type="evidence" value="ECO:0007669"/>
    <property type="project" value="UniProtKB-KW"/>
</dbReference>
<reference evidence="5 6" key="1">
    <citation type="submission" date="2013-02" db="EMBL/GenBank/DDBJ databases">
        <title>The Genome Sequence of Acinetobacter sp. NIPH 2171.</title>
        <authorList>
            <consortium name="The Broad Institute Genome Sequencing Platform"/>
            <consortium name="The Broad Institute Genome Sequencing Center for Infectious Disease"/>
            <person name="Cerqueira G."/>
            <person name="Feldgarden M."/>
            <person name="Courvalin P."/>
            <person name="Perichon B."/>
            <person name="Grillot-Courvalin C."/>
            <person name="Clermont D."/>
            <person name="Rocha E."/>
            <person name="Yoon E.-J."/>
            <person name="Nemec A."/>
            <person name="Walker B."/>
            <person name="Young S.K."/>
            <person name="Zeng Q."/>
            <person name="Gargeya S."/>
            <person name="Fitzgerald M."/>
            <person name="Haas B."/>
            <person name="Abouelleil A."/>
            <person name="Alvarado L."/>
            <person name="Arachchi H.M."/>
            <person name="Berlin A.M."/>
            <person name="Chapman S.B."/>
            <person name="Dewar J."/>
            <person name="Goldberg J."/>
            <person name="Griggs A."/>
            <person name="Gujja S."/>
            <person name="Hansen M."/>
            <person name="Howarth C."/>
            <person name="Imamovic A."/>
            <person name="Larimer J."/>
            <person name="McCowan C."/>
            <person name="Murphy C."/>
            <person name="Neiman D."/>
            <person name="Pearson M."/>
            <person name="Priest M."/>
            <person name="Roberts A."/>
            <person name="Saif S."/>
            <person name="Shea T."/>
            <person name="Sisk P."/>
            <person name="Sykes S."/>
            <person name="Wortman J."/>
            <person name="Nusbaum C."/>
            <person name="Birren B."/>
        </authorList>
    </citation>
    <scope>NUCLEOTIDE SEQUENCE [LARGE SCALE GENOMIC DNA]</scope>
    <source>
        <strain evidence="5 6">NIPH 2171</strain>
    </source>
</reference>
<dbReference type="InterPro" id="IPR001041">
    <property type="entry name" value="2Fe-2S_ferredoxin-type"/>
</dbReference>
<dbReference type="Gene3D" id="2.40.30.10">
    <property type="entry name" value="Translation factors"/>
    <property type="match status" value="1"/>
</dbReference>
<dbReference type="Gene3D" id="3.10.20.30">
    <property type="match status" value="1"/>
</dbReference>
<dbReference type="PROSITE" id="PS51085">
    <property type="entry name" value="2FE2S_FER_2"/>
    <property type="match status" value="1"/>
</dbReference>
<dbReference type="CDD" id="cd00207">
    <property type="entry name" value="fer2"/>
    <property type="match status" value="1"/>
</dbReference>
<dbReference type="OrthoDB" id="9806195at2"/>
<evidence type="ECO:0000259" key="3">
    <source>
        <dbReference type="PROSITE" id="PS51379"/>
    </source>
</evidence>
<dbReference type="PRINTS" id="PR00410">
    <property type="entry name" value="PHEHYDRXLASE"/>
</dbReference>
<protein>
    <submittedName>
        <fullName evidence="5">Benzoate 1,2-dioxygenase electron transfer component</fullName>
    </submittedName>
</protein>
<dbReference type="InterPro" id="IPR001433">
    <property type="entry name" value="OxRdtase_FAD/NAD-bd"/>
</dbReference>
<dbReference type="PROSITE" id="PS51384">
    <property type="entry name" value="FAD_FR"/>
    <property type="match status" value="1"/>
</dbReference>
<feature type="domain" description="2Fe-2S ferredoxin-type" evidence="2">
    <location>
        <begin position="4"/>
        <end position="99"/>
    </location>
</feature>
<gene>
    <name evidence="5" type="ORF">F897_02182</name>
</gene>
<dbReference type="PATRIC" id="fig|1217693.3.peg.2110"/>
<comment type="caution">
    <text evidence="5">The sequence shown here is derived from an EMBL/GenBank/DDBJ whole genome shotgun (WGS) entry which is preliminary data.</text>
</comment>
<name>N9NSA9_9GAMM</name>
<accession>N9NSA9</accession>
<dbReference type="PANTHER" id="PTHR47354:SF5">
    <property type="entry name" value="PROTEIN RFBI"/>
    <property type="match status" value="1"/>
</dbReference>
<proteinExistence type="predicted"/>
<dbReference type="GO" id="GO:0051537">
    <property type="term" value="F:2 iron, 2 sulfur cluster binding"/>
    <property type="evidence" value="ECO:0007669"/>
    <property type="project" value="InterPro"/>
</dbReference>
<dbReference type="Pfam" id="PF00175">
    <property type="entry name" value="NAD_binding_1"/>
    <property type="match status" value="1"/>
</dbReference>
<sequence>MSNHNVALQFEDGVTRFISVAQGETLSDAAYRQKINIPLDCRDGACGTCRAFCESGAYDMPEEMYIEDALTPEEAAEGFILACQCKPTSDAVFQIQASSDVCKTEIHAYQGTLAHVKNLSDSTITFNIQLDDGQPDIHFLAGQYVNVGIPGSTETRSYSFSSKPGNRLTGFVVRNVPNGKMSSFLSADAKAGDKMIFIGPFGSFYLRNVSRPVLMLAGGTGIAPFMSMLQVLEEKGSEHPVRLVFGVTNDFDLVAIEKLNELQDKFPWFEYRTVVANPESTHERKGYVTGHIENEWLNAGDVDIYLCGPVPMVEAVRGWLDAEGVKPASFLFEKFSAN</sequence>
<evidence type="ECO:0000259" key="4">
    <source>
        <dbReference type="PROSITE" id="PS51384"/>
    </source>
</evidence>
<dbReference type="InterPro" id="IPR008333">
    <property type="entry name" value="Cbr1-like_FAD-bd_dom"/>
</dbReference>
<feature type="domain" description="FAD-binding FR-type" evidence="4">
    <location>
        <begin position="106"/>
        <end position="207"/>
    </location>
</feature>
<dbReference type="PROSITE" id="PS00197">
    <property type="entry name" value="2FE2S_FER_1"/>
    <property type="match status" value="1"/>
</dbReference>
<dbReference type="Pfam" id="PF00970">
    <property type="entry name" value="FAD_binding_6"/>
    <property type="match status" value="1"/>
</dbReference>
<dbReference type="InterPro" id="IPR017938">
    <property type="entry name" value="Riboflavin_synthase-like_b-brl"/>
</dbReference>
<dbReference type="InterPro" id="IPR001709">
    <property type="entry name" value="Flavoprot_Pyr_Nucl_cyt_Rdtase"/>
</dbReference>
<evidence type="ECO:0000259" key="2">
    <source>
        <dbReference type="PROSITE" id="PS51085"/>
    </source>
</evidence>
<dbReference type="Proteomes" id="UP000013101">
    <property type="component" value="Unassembled WGS sequence"/>
</dbReference>
<dbReference type="RefSeq" id="WP_005235792.1">
    <property type="nucleotide sequence ID" value="NZ_CP083658.1"/>
</dbReference>
<dbReference type="InterPro" id="IPR017927">
    <property type="entry name" value="FAD-bd_FR_type"/>
</dbReference>
<comment type="cofactor">
    <cofactor evidence="1">
        <name>[2Fe-2S] cluster</name>
        <dbReference type="ChEBI" id="CHEBI:190135"/>
    </cofactor>
</comment>
<feature type="domain" description="4Fe-4S ferredoxin-type" evidence="3">
    <location>
        <begin position="31"/>
        <end position="63"/>
    </location>
</feature>
<dbReference type="InterPro" id="IPR006058">
    <property type="entry name" value="2Fe2S_fd_BS"/>
</dbReference>
<dbReference type="SUPFAM" id="SSF63380">
    <property type="entry name" value="Riboflavin synthase domain-like"/>
    <property type="match status" value="1"/>
</dbReference>
<dbReference type="STRING" id="70346.F897_02182"/>
<dbReference type="InterPro" id="IPR012675">
    <property type="entry name" value="Beta-grasp_dom_sf"/>
</dbReference>
<dbReference type="InterPro" id="IPR017896">
    <property type="entry name" value="4Fe4S_Fe-S-bd"/>
</dbReference>
<dbReference type="InterPro" id="IPR050415">
    <property type="entry name" value="MRET"/>
</dbReference>
<dbReference type="InterPro" id="IPR036010">
    <property type="entry name" value="2Fe-2S_ferredoxin-like_sf"/>
</dbReference>